<dbReference type="InterPro" id="IPR019998">
    <property type="entry name" value="Membr_insert_YidC"/>
</dbReference>
<dbReference type="EMBL" id="CP002630">
    <property type="protein sequence ID" value="AEB11783.1"/>
    <property type="molecule type" value="Genomic_DNA"/>
</dbReference>
<evidence type="ECO:0000256" key="3">
    <source>
        <dbReference type="ARBA" id="ARBA00015325"/>
    </source>
</evidence>
<feature type="domain" description="Membrane insertase YidC/Oxa/ALB C-terminal" evidence="15">
    <location>
        <begin position="265"/>
        <end position="439"/>
    </location>
</feature>
<feature type="chain" id="PRO_5003287300" description="Membrane protein insertase YidC" evidence="14">
    <location>
        <begin position="21"/>
        <end position="449"/>
    </location>
</feature>
<evidence type="ECO:0000256" key="4">
    <source>
        <dbReference type="ARBA" id="ARBA00022448"/>
    </source>
</evidence>
<keyword evidence="13" id="KW-0997">Cell inner membrane</keyword>
<dbReference type="CDD" id="cd20070">
    <property type="entry name" value="5TM_YidC_Alb3"/>
    <property type="match status" value="1"/>
</dbReference>
<keyword evidence="7 13" id="KW-0653">Protein transport</keyword>
<feature type="signal peptide" evidence="14">
    <location>
        <begin position="1"/>
        <end position="20"/>
    </location>
</feature>
<dbReference type="GO" id="GO:0015031">
    <property type="term" value="P:protein transport"/>
    <property type="evidence" value="ECO:0007669"/>
    <property type="project" value="UniProtKB-KW"/>
</dbReference>
<dbReference type="HAMAP" id="MF_01810">
    <property type="entry name" value="YidC_type1"/>
    <property type="match status" value="1"/>
</dbReference>
<keyword evidence="14" id="KW-0732">Signal</keyword>
<evidence type="ECO:0000256" key="6">
    <source>
        <dbReference type="ARBA" id="ARBA00022692"/>
    </source>
</evidence>
<dbReference type="NCBIfam" id="TIGR03592">
    <property type="entry name" value="yidC_oxa1_cterm"/>
    <property type="match status" value="1"/>
</dbReference>
<dbReference type="PANTHER" id="PTHR12428:SF65">
    <property type="entry name" value="CYTOCHROME C OXIDASE ASSEMBLY PROTEIN COX18, MITOCHONDRIAL"/>
    <property type="match status" value="1"/>
</dbReference>
<evidence type="ECO:0000256" key="5">
    <source>
        <dbReference type="ARBA" id="ARBA00022475"/>
    </source>
</evidence>
<evidence type="ECO:0000259" key="15">
    <source>
        <dbReference type="Pfam" id="PF02096"/>
    </source>
</evidence>
<evidence type="ECO:0000256" key="10">
    <source>
        <dbReference type="ARBA" id="ARBA00023186"/>
    </source>
</evidence>
<dbReference type="RefSeq" id="WP_013703831.1">
    <property type="nucleotide sequence ID" value="NC_015387.1"/>
</dbReference>
<evidence type="ECO:0000256" key="7">
    <source>
        <dbReference type="ARBA" id="ARBA00022927"/>
    </source>
</evidence>
<protein>
    <recommendedName>
        <fullName evidence="3 13">Membrane protein insertase YidC</fullName>
    </recommendedName>
    <alternativeName>
        <fullName evidence="12 13">Foldase YidC</fullName>
    </alternativeName>
    <alternativeName>
        <fullName evidence="11 13">Membrane integrase YidC</fullName>
    </alternativeName>
    <alternativeName>
        <fullName evidence="13">Membrane protein YidC</fullName>
    </alternativeName>
</protein>
<feature type="transmembrane region" description="Helical" evidence="13">
    <location>
        <begin position="403"/>
        <end position="425"/>
    </location>
</feature>
<evidence type="ECO:0000256" key="9">
    <source>
        <dbReference type="ARBA" id="ARBA00023136"/>
    </source>
</evidence>
<evidence type="ECO:0000256" key="1">
    <source>
        <dbReference type="ARBA" id="ARBA00004429"/>
    </source>
</evidence>
<keyword evidence="10 13" id="KW-0143">Chaperone</keyword>
<keyword evidence="9 13" id="KW-0472">Membrane</keyword>
<reference evidence="16 17" key="1">
    <citation type="journal article" date="2012" name="Stand. Genomic Sci.">
        <title>Complete genome sequence of the aerobic, heterotroph Marinithermus hydrothermalis type strain (T1(T)) from a deep-sea hydrothermal vent chimney.</title>
        <authorList>
            <person name="Copeland A."/>
            <person name="Gu W."/>
            <person name="Yasawong M."/>
            <person name="Lapidus A."/>
            <person name="Lucas S."/>
            <person name="Deshpande S."/>
            <person name="Pagani I."/>
            <person name="Tapia R."/>
            <person name="Cheng J.F."/>
            <person name="Goodwin L.A."/>
            <person name="Pitluck S."/>
            <person name="Liolios K."/>
            <person name="Ivanova N."/>
            <person name="Mavromatis K."/>
            <person name="Mikhailova N."/>
            <person name="Pati A."/>
            <person name="Chen A."/>
            <person name="Palaniappan K."/>
            <person name="Land M."/>
            <person name="Pan C."/>
            <person name="Brambilla E.M."/>
            <person name="Rohde M."/>
            <person name="Tindall B.J."/>
            <person name="Sikorski J."/>
            <person name="Goker M."/>
            <person name="Detter J.C."/>
            <person name="Bristow J."/>
            <person name="Eisen J.A."/>
            <person name="Markowitz V."/>
            <person name="Hugenholtz P."/>
            <person name="Kyrpides N.C."/>
            <person name="Klenk H.P."/>
            <person name="Woyke T."/>
        </authorList>
    </citation>
    <scope>NUCLEOTIDE SEQUENCE [LARGE SCALE GENOMIC DNA]</scope>
    <source>
        <strain evidence="17">DSM 14884 / JCM 11576 / T1</strain>
    </source>
</reference>
<evidence type="ECO:0000256" key="11">
    <source>
        <dbReference type="ARBA" id="ARBA00033245"/>
    </source>
</evidence>
<sequence>MKRVLPLLLILLLPAFALNAEWRRVDVNSDGTPEHVAVTNLADIAFDEQGRIVGWFVKRFKGQDYKDNYQGKINLVKEGLPLPGTLEGLTNPTAEFTQQGDLLVAAFQAEGLEIVYTINPQFYTVDLTVTVPTQTTLYWSGINGTDRPVTKLLPPGDTVPLQAGQSPFSYIAFQTKPKAGFALVLRPDEVLEGKVTLENNGAVAAITLPAGTHRLQVYGGQNELVRFYVEGYYDLPGLFQANIWGTLSLGLIYIMETAYRFTGNWGLAILVLTLFVRLLLWPLMHQQFKSMAELNRLKPLMDEINKKYKNDPEKRTEALMKMYQEHKVNPASGCLPLFIQLPILFILWRVIANFEFGQGFLWLPDLALPDPYYILPILYVGVMIVQTLLMAHGNKDIIRQSIFMNLFFVYLVLQFPSGVTLYWVFSTLIGLGQQLLINKQLGITPAKAG</sequence>
<dbReference type="KEGG" id="mhd:Marky_1041"/>
<keyword evidence="8 13" id="KW-1133">Transmembrane helix</keyword>
<comment type="function">
    <text evidence="13">Required for the insertion and/or proper folding and/or complex formation of integral membrane proteins into the membrane. Involved in integration of membrane proteins that insert both dependently and independently of the Sec translocase complex, as well as at least some lipoproteins. Aids folding of multispanning membrane proteins.</text>
</comment>
<comment type="similarity">
    <text evidence="2 13">Belongs to the OXA1/ALB3/YidC family. Type 1 subfamily.</text>
</comment>
<dbReference type="GO" id="GO:0032977">
    <property type="term" value="F:membrane insertase activity"/>
    <property type="evidence" value="ECO:0007669"/>
    <property type="project" value="InterPro"/>
</dbReference>
<evidence type="ECO:0000256" key="13">
    <source>
        <dbReference type="HAMAP-Rule" id="MF_01810"/>
    </source>
</evidence>
<dbReference type="AlphaFoldDB" id="F2NM95"/>
<dbReference type="Proteomes" id="UP000007030">
    <property type="component" value="Chromosome"/>
</dbReference>
<feature type="transmembrane region" description="Helical" evidence="13">
    <location>
        <begin position="265"/>
        <end position="284"/>
    </location>
</feature>
<dbReference type="eggNOG" id="COG0706">
    <property type="taxonomic scope" value="Bacteria"/>
</dbReference>
<evidence type="ECO:0000256" key="2">
    <source>
        <dbReference type="ARBA" id="ARBA00010527"/>
    </source>
</evidence>
<evidence type="ECO:0000313" key="17">
    <source>
        <dbReference type="Proteomes" id="UP000007030"/>
    </source>
</evidence>
<evidence type="ECO:0000313" key="16">
    <source>
        <dbReference type="EMBL" id="AEB11783.1"/>
    </source>
</evidence>
<dbReference type="PANTHER" id="PTHR12428">
    <property type="entry name" value="OXA1"/>
    <property type="match status" value="1"/>
</dbReference>
<evidence type="ECO:0000256" key="14">
    <source>
        <dbReference type="SAM" id="SignalP"/>
    </source>
</evidence>
<dbReference type="HOGENOM" id="CLU_552889_0_0_0"/>
<name>F2NM95_MARHT</name>
<dbReference type="InterPro" id="IPR047196">
    <property type="entry name" value="YidC_ALB_C"/>
</dbReference>
<feature type="transmembrane region" description="Helical" evidence="13">
    <location>
        <begin position="330"/>
        <end position="351"/>
    </location>
</feature>
<dbReference type="Pfam" id="PF02096">
    <property type="entry name" value="60KD_IMP"/>
    <property type="match status" value="1"/>
</dbReference>
<dbReference type="GO" id="GO:0005886">
    <property type="term" value="C:plasma membrane"/>
    <property type="evidence" value="ECO:0007669"/>
    <property type="project" value="UniProtKB-SubCell"/>
</dbReference>
<gene>
    <name evidence="13" type="primary">yidC</name>
    <name evidence="16" type="ordered locus">Marky_1041</name>
</gene>
<dbReference type="OrthoDB" id="9780552at2"/>
<keyword evidence="4 13" id="KW-0813">Transport</keyword>
<keyword evidence="17" id="KW-1185">Reference proteome</keyword>
<dbReference type="STRING" id="869210.Marky_1041"/>
<comment type="subunit">
    <text evidence="13">Interacts with the Sec translocase complex via SecD. Specifically interacts with transmembrane segments of nascent integral membrane proteins during membrane integration.</text>
</comment>
<keyword evidence="5 13" id="KW-1003">Cell membrane</keyword>
<keyword evidence="6 13" id="KW-0812">Transmembrane</keyword>
<dbReference type="InterPro" id="IPR001708">
    <property type="entry name" value="YidC/ALB3/OXA1/COX18"/>
</dbReference>
<dbReference type="InterPro" id="IPR028055">
    <property type="entry name" value="YidC/Oxa/ALB_C"/>
</dbReference>
<evidence type="ECO:0000256" key="12">
    <source>
        <dbReference type="ARBA" id="ARBA00033342"/>
    </source>
</evidence>
<feature type="transmembrane region" description="Helical" evidence="13">
    <location>
        <begin position="371"/>
        <end position="391"/>
    </location>
</feature>
<dbReference type="GO" id="GO:0051205">
    <property type="term" value="P:protein insertion into membrane"/>
    <property type="evidence" value="ECO:0007669"/>
    <property type="project" value="TreeGrafter"/>
</dbReference>
<comment type="subcellular location">
    <subcellularLocation>
        <location evidence="1 13">Cell inner membrane</location>
        <topology evidence="1 13">Multi-pass membrane protein</topology>
    </subcellularLocation>
</comment>
<organism evidence="16 17">
    <name type="scientific">Marinithermus hydrothermalis (strain DSM 14884 / JCM 11576 / T1)</name>
    <dbReference type="NCBI Taxonomy" id="869210"/>
    <lineage>
        <taxon>Bacteria</taxon>
        <taxon>Thermotogati</taxon>
        <taxon>Deinococcota</taxon>
        <taxon>Deinococci</taxon>
        <taxon>Thermales</taxon>
        <taxon>Thermaceae</taxon>
        <taxon>Marinithermus</taxon>
    </lineage>
</organism>
<accession>F2NM95</accession>
<proteinExistence type="inferred from homology"/>
<evidence type="ECO:0000256" key="8">
    <source>
        <dbReference type="ARBA" id="ARBA00022989"/>
    </source>
</evidence>